<feature type="compositionally biased region" description="Polar residues" evidence="8">
    <location>
        <begin position="1"/>
        <end position="12"/>
    </location>
</feature>
<evidence type="ECO:0000256" key="2">
    <source>
        <dbReference type="ARBA" id="ARBA00022448"/>
    </source>
</evidence>
<reference evidence="10 11" key="1">
    <citation type="submission" date="2019-07" db="EMBL/GenBank/DDBJ databases">
        <title>Diversity of Bacteria from Kongsfjorden, Arctic.</title>
        <authorList>
            <person name="Yu Y."/>
        </authorList>
    </citation>
    <scope>NUCLEOTIDE SEQUENCE [LARGE SCALE GENOMIC DNA]</scope>
    <source>
        <strain evidence="10 11">SM1928</strain>
    </source>
</reference>
<proteinExistence type="inferred from homology"/>
<accession>A0A558H970</accession>
<evidence type="ECO:0000256" key="6">
    <source>
        <dbReference type="ARBA" id="ARBA00023136"/>
    </source>
</evidence>
<evidence type="ECO:0000256" key="4">
    <source>
        <dbReference type="ARBA" id="ARBA00022692"/>
    </source>
</evidence>
<feature type="transmembrane region" description="Helical" evidence="7">
    <location>
        <begin position="307"/>
        <end position="328"/>
    </location>
</feature>
<keyword evidence="4 7" id="KW-0812">Transmembrane</keyword>
<dbReference type="InterPro" id="IPR050809">
    <property type="entry name" value="UgpAE/MalFG_permease"/>
</dbReference>
<feature type="transmembrane region" description="Helical" evidence="7">
    <location>
        <begin position="200"/>
        <end position="226"/>
    </location>
</feature>
<evidence type="ECO:0000256" key="8">
    <source>
        <dbReference type="SAM" id="MobiDB-lite"/>
    </source>
</evidence>
<organism evidence="10 11">
    <name type="scientific">Paenarthrobacter nitroguajacolicus</name>
    <name type="common">Arthrobacter nitroguajacolicus</name>
    <dbReference type="NCBI Taxonomy" id="211146"/>
    <lineage>
        <taxon>Bacteria</taxon>
        <taxon>Bacillati</taxon>
        <taxon>Actinomycetota</taxon>
        <taxon>Actinomycetes</taxon>
        <taxon>Micrococcales</taxon>
        <taxon>Micrococcaceae</taxon>
        <taxon>Paenarthrobacter</taxon>
    </lineage>
</organism>
<comment type="subcellular location">
    <subcellularLocation>
        <location evidence="1 7">Cell membrane</location>
        <topology evidence="1 7">Multi-pass membrane protein</topology>
    </subcellularLocation>
</comment>
<dbReference type="GO" id="GO:0055085">
    <property type="term" value="P:transmembrane transport"/>
    <property type="evidence" value="ECO:0007669"/>
    <property type="project" value="InterPro"/>
</dbReference>
<keyword evidence="2 7" id="KW-0813">Transport</keyword>
<feature type="transmembrane region" description="Helical" evidence="7">
    <location>
        <begin position="160"/>
        <end position="180"/>
    </location>
</feature>
<dbReference type="EMBL" id="VNFK01000003">
    <property type="protein sequence ID" value="TVU65667.1"/>
    <property type="molecule type" value="Genomic_DNA"/>
</dbReference>
<dbReference type="InterPro" id="IPR035906">
    <property type="entry name" value="MetI-like_sf"/>
</dbReference>
<dbReference type="InterPro" id="IPR000515">
    <property type="entry name" value="MetI-like"/>
</dbReference>
<dbReference type="Pfam" id="PF00528">
    <property type="entry name" value="BPD_transp_1"/>
    <property type="match status" value="1"/>
</dbReference>
<feature type="transmembrane region" description="Helical" evidence="7">
    <location>
        <begin position="54"/>
        <end position="82"/>
    </location>
</feature>
<feature type="domain" description="ABC transmembrane type-1" evidence="9">
    <location>
        <begin position="114"/>
        <end position="328"/>
    </location>
</feature>
<comment type="caution">
    <text evidence="10">The sequence shown here is derived from an EMBL/GenBank/DDBJ whole genome shotgun (WGS) entry which is preliminary data.</text>
</comment>
<evidence type="ECO:0000313" key="10">
    <source>
        <dbReference type="EMBL" id="TVU65667.1"/>
    </source>
</evidence>
<feature type="transmembrane region" description="Helical" evidence="7">
    <location>
        <begin position="247"/>
        <end position="271"/>
    </location>
</feature>
<dbReference type="GO" id="GO:0005886">
    <property type="term" value="C:plasma membrane"/>
    <property type="evidence" value="ECO:0007669"/>
    <property type="project" value="UniProtKB-SubCell"/>
</dbReference>
<protein>
    <submittedName>
        <fullName evidence="10">Sugar ABC transporter permease</fullName>
    </submittedName>
</protein>
<dbReference type="CDD" id="cd06261">
    <property type="entry name" value="TM_PBP2"/>
    <property type="match status" value="1"/>
</dbReference>
<dbReference type="SUPFAM" id="SSF161098">
    <property type="entry name" value="MetI-like"/>
    <property type="match status" value="1"/>
</dbReference>
<keyword evidence="3" id="KW-1003">Cell membrane</keyword>
<dbReference type="PANTHER" id="PTHR43227">
    <property type="entry name" value="BLL4140 PROTEIN"/>
    <property type="match status" value="1"/>
</dbReference>
<evidence type="ECO:0000256" key="5">
    <source>
        <dbReference type="ARBA" id="ARBA00022989"/>
    </source>
</evidence>
<dbReference type="AlphaFoldDB" id="A0A558H970"/>
<dbReference type="OrthoDB" id="9785836at2"/>
<feature type="transmembrane region" description="Helical" evidence="7">
    <location>
        <begin position="118"/>
        <end position="139"/>
    </location>
</feature>
<comment type="similarity">
    <text evidence="7">Belongs to the binding-protein-dependent transport system permease family.</text>
</comment>
<sequence>MSSNSQTLTPQATPDVGGLAPVAEGRRRGRPPAEPAAGQGRKKSLMARIRRDKVMLLLIAPGFLYFVVFHYVPLAGNIIAFLDYKPYLGFVDSVWVGLDNFAAMFQDGAFWEALRNTLVITGLQLALFFPVPICLALLLNSIVSNRIRKFVQSVVYLPHFIGWVIIVAVFSEVLGATGAVPHLLESLGLQRFDAMTTPEFFPFLVTIQSIWKDAGWGTIIFLAALMNVDQELYEAAAVDGANARHRLWHITLPGIMPVIILLLILNLGSILSVGFEQIVLQRDNVGPGAGEVLDTYVYFHGIQDGQWGPAAAVGLVKGIVGLILVLGANKLAHLFGQEGVYSNGKSK</sequence>
<keyword evidence="6 7" id="KW-0472">Membrane</keyword>
<feature type="region of interest" description="Disordered" evidence="8">
    <location>
        <begin position="1"/>
        <end position="43"/>
    </location>
</feature>
<dbReference type="PANTHER" id="PTHR43227:SF11">
    <property type="entry name" value="BLL4140 PROTEIN"/>
    <property type="match status" value="1"/>
</dbReference>
<dbReference type="RefSeq" id="WP_144648694.1">
    <property type="nucleotide sequence ID" value="NZ_VNFK01000003.1"/>
</dbReference>
<name>A0A558H970_PAENT</name>
<dbReference type="Gene3D" id="1.10.3720.10">
    <property type="entry name" value="MetI-like"/>
    <property type="match status" value="1"/>
</dbReference>
<evidence type="ECO:0000259" key="9">
    <source>
        <dbReference type="PROSITE" id="PS50928"/>
    </source>
</evidence>
<evidence type="ECO:0000256" key="1">
    <source>
        <dbReference type="ARBA" id="ARBA00004651"/>
    </source>
</evidence>
<evidence type="ECO:0000256" key="7">
    <source>
        <dbReference type="RuleBase" id="RU363032"/>
    </source>
</evidence>
<keyword evidence="5 7" id="KW-1133">Transmembrane helix</keyword>
<gene>
    <name evidence="10" type="ORF">FQP90_05595</name>
</gene>
<evidence type="ECO:0000313" key="11">
    <source>
        <dbReference type="Proteomes" id="UP000316500"/>
    </source>
</evidence>
<dbReference type="PROSITE" id="PS50928">
    <property type="entry name" value="ABC_TM1"/>
    <property type="match status" value="1"/>
</dbReference>
<evidence type="ECO:0000256" key="3">
    <source>
        <dbReference type="ARBA" id="ARBA00022475"/>
    </source>
</evidence>
<dbReference type="Proteomes" id="UP000316500">
    <property type="component" value="Unassembled WGS sequence"/>
</dbReference>